<sequence>MMRLSRRLADWARWTALALLTGGAAQASCQFGAPVVNAVDSYRYAQDWTQTVQLPVSCTGGSTVSSVRLSSTGGTLEASTGRFLGTMRFGASALNYVIPGAAQLRVISGLLTFQVTVPAGQWGAPTGPYSDSLTVSVDF</sequence>
<dbReference type="AlphaFoldDB" id="A0A7C9HU14"/>
<protein>
    <recommendedName>
        <fullName evidence="4">Spore coat protein U domain-containing protein</fullName>
    </recommendedName>
</protein>
<proteinExistence type="predicted"/>
<keyword evidence="1" id="KW-0732">Signal</keyword>
<keyword evidence="3" id="KW-1185">Reference proteome</keyword>
<accession>A0A7C9HU14</accession>
<evidence type="ECO:0008006" key="4">
    <source>
        <dbReference type="Google" id="ProtNLM"/>
    </source>
</evidence>
<feature type="chain" id="PRO_5028931457" description="Spore coat protein U domain-containing protein" evidence="1">
    <location>
        <begin position="28"/>
        <end position="139"/>
    </location>
</feature>
<feature type="signal peptide" evidence="1">
    <location>
        <begin position="1"/>
        <end position="27"/>
    </location>
</feature>
<evidence type="ECO:0000313" key="2">
    <source>
        <dbReference type="EMBL" id="MVN89013.1"/>
    </source>
</evidence>
<comment type="caution">
    <text evidence="2">The sequence shown here is derived from an EMBL/GenBank/DDBJ whole genome shotgun (WGS) entry which is preliminary data.</text>
</comment>
<dbReference type="Proteomes" id="UP000483286">
    <property type="component" value="Unassembled WGS sequence"/>
</dbReference>
<reference evidence="2 3" key="1">
    <citation type="submission" date="2019-12" db="EMBL/GenBank/DDBJ databases">
        <title>Deinococcus sp. HMF7620 Genome sequencing and assembly.</title>
        <authorList>
            <person name="Kang H."/>
            <person name="Kim H."/>
            <person name="Joh K."/>
        </authorList>
    </citation>
    <scope>NUCLEOTIDE SEQUENCE [LARGE SCALE GENOMIC DNA]</scope>
    <source>
        <strain evidence="2 3">HMF7620</strain>
    </source>
</reference>
<evidence type="ECO:0000256" key="1">
    <source>
        <dbReference type="SAM" id="SignalP"/>
    </source>
</evidence>
<dbReference type="EMBL" id="WQLB01000039">
    <property type="protein sequence ID" value="MVN89013.1"/>
    <property type="molecule type" value="Genomic_DNA"/>
</dbReference>
<evidence type="ECO:0000313" key="3">
    <source>
        <dbReference type="Proteomes" id="UP000483286"/>
    </source>
</evidence>
<organism evidence="2 3">
    <name type="scientific">Deinococcus arboris</name>
    <dbReference type="NCBI Taxonomy" id="2682977"/>
    <lineage>
        <taxon>Bacteria</taxon>
        <taxon>Thermotogati</taxon>
        <taxon>Deinococcota</taxon>
        <taxon>Deinococci</taxon>
        <taxon>Deinococcales</taxon>
        <taxon>Deinococcaceae</taxon>
        <taxon>Deinococcus</taxon>
    </lineage>
</organism>
<gene>
    <name evidence="2" type="ORF">GO986_19930</name>
</gene>
<name>A0A7C9HU14_9DEIO</name>